<dbReference type="InterPro" id="IPR036568">
    <property type="entry name" value="GGCT-like_sf"/>
</dbReference>
<evidence type="ECO:0000259" key="1">
    <source>
        <dbReference type="Pfam" id="PF06094"/>
    </source>
</evidence>
<dbReference type="CDD" id="cd06661">
    <property type="entry name" value="GGCT_like"/>
    <property type="match status" value="1"/>
</dbReference>
<dbReference type="RefSeq" id="WP_132215441.1">
    <property type="nucleotide sequence ID" value="NZ_OX156936.1"/>
</dbReference>
<evidence type="ECO:0000313" key="2">
    <source>
        <dbReference type="EMBL" id="TCL67670.1"/>
    </source>
</evidence>
<sequence length="130" mass="15146">MESEYLFVYGTLLKDFESYMSKFLERNSNFIGSGTFQGNLYQISWYPGAILSHNTNDKVYGHIFKIKNPEKTFQVLDDYEGIGDTGEHANEYTRTLIEAYLNETERIKTYVYIYNLPTAHLKHISSGKYV</sequence>
<dbReference type="Proteomes" id="UP000295455">
    <property type="component" value="Unassembled WGS sequence"/>
</dbReference>
<dbReference type="SUPFAM" id="SSF110857">
    <property type="entry name" value="Gamma-glutamyl cyclotransferase-like"/>
    <property type="match status" value="1"/>
</dbReference>
<dbReference type="OrthoDB" id="482277at2"/>
<dbReference type="AlphaFoldDB" id="A0A4R1RP03"/>
<accession>A0A4R1RP03</accession>
<dbReference type="EMBL" id="SLUP01000002">
    <property type="protein sequence ID" value="TCL67670.1"/>
    <property type="molecule type" value="Genomic_DNA"/>
</dbReference>
<proteinExistence type="predicted"/>
<keyword evidence="3" id="KW-1185">Reference proteome</keyword>
<dbReference type="InterPro" id="IPR009288">
    <property type="entry name" value="AIG2-like_dom"/>
</dbReference>
<name>A0A4R1RP03_9FLAO</name>
<dbReference type="InterPro" id="IPR013024">
    <property type="entry name" value="GGCT-like"/>
</dbReference>
<evidence type="ECO:0000313" key="3">
    <source>
        <dbReference type="Proteomes" id="UP000295455"/>
    </source>
</evidence>
<feature type="domain" description="Gamma-glutamylcyclotransferase AIG2-like" evidence="1">
    <location>
        <begin position="6"/>
        <end position="129"/>
    </location>
</feature>
<dbReference type="Gene3D" id="3.10.490.10">
    <property type="entry name" value="Gamma-glutamyl cyclotransferase-like"/>
    <property type="match status" value="1"/>
</dbReference>
<dbReference type="GO" id="GO:0016740">
    <property type="term" value="F:transferase activity"/>
    <property type="evidence" value="ECO:0007669"/>
    <property type="project" value="UniProtKB-KW"/>
</dbReference>
<protein>
    <submittedName>
        <fullName evidence="2">Gamma-glutamylcyclotransferase (GGCT)/AIG2-like uncharacterized protein YtfP</fullName>
    </submittedName>
</protein>
<keyword evidence="2" id="KW-0808">Transferase</keyword>
<reference evidence="2 3" key="1">
    <citation type="submission" date="2019-03" db="EMBL/GenBank/DDBJ databases">
        <title>Genomic Encyclopedia of Type Strains, Phase IV (KMG-IV): sequencing the most valuable type-strain genomes for metagenomic binning, comparative biology and taxonomic classification.</title>
        <authorList>
            <person name="Goeker M."/>
        </authorList>
    </citation>
    <scope>NUCLEOTIDE SEQUENCE [LARGE SCALE GENOMIC DNA]</scope>
    <source>
        <strain evidence="2 3">DSM 18792</strain>
    </source>
</reference>
<organism evidence="2 3">
    <name type="scientific">Mariniflexile fucanivorans</name>
    <dbReference type="NCBI Taxonomy" id="264023"/>
    <lineage>
        <taxon>Bacteria</taxon>
        <taxon>Pseudomonadati</taxon>
        <taxon>Bacteroidota</taxon>
        <taxon>Flavobacteriia</taxon>
        <taxon>Flavobacteriales</taxon>
        <taxon>Flavobacteriaceae</taxon>
        <taxon>Mariniflexile</taxon>
    </lineage>
</organism>
<gene>
    <name evidence="2" type="ORF">EV196_102230</name>
</gene>
<comment type="caution">
    <text evidence="2">The sequence shown here is derived from an EMBL/GenBank/DDBJ whole genome shotgun (WGS) entry which is preliminary data.</text>
</comment>
<dbReference type="Pfam" id="PF06094">
    <property type="entry name" value="GGACT"/>
    <property type="match status" value="1"/>
</dbReference>